<name>A0A0L6V271_9BASI</name>
<protein>
    <submittedName>
        <fullName evidence="2">Uncharacterized protein</fullName>
    </submittedName>
</protein>
<reference evidence="2 3" key="1">
    <citation type="submission" date="2015-08" db="EMBL/GenBank/DDBJ databases">
        <title>Next Generation Sequencing and Analysis of the Genome of Puccinia sorghi L Schw, the Causal Agent of Maize Common Rust.</title>
        <authorList>
            <person name="Rochi L."/>
            <person name="Burguener G."/>
            <person name="Darino M."/>
            <person name="Turjanski A."/>
            <person name="Kreff E."/>
            <person name="Dieguez M.J."/>
            <person name="Sacco F."/>
        </authorList>
    </citation>
    <scope>NUCLEOTIDE SEQUENCE [LARGE SCALE GENOMIC DNA]</scope>
    <source>
        <strain evidence="2 3">RO10H11247</strain>
    </source>
</reference>
<dbReference type="EMBL" id="LAVV01007835">
    <property type="protein sequence ID" value="KNZ54612.1"/>
    <property type="molecule type" value="Genomic_DNA"/>
</dbReference>
<gene>
    <name evidence="2" type="ORF">VP01_28g3</name>
</gene>
<feature type="transmembrane region" description="Helical" evidence="1">
    <location>
        <begin position="15"/>
        <end position="36"/>
    </location>
</feature>
<evidence type="ECO:0000256" key="1">
    <source>
        <dbReference type="SAM" id="Phobius"/>
    </source>
</evidence>
<evidence type="ECO:0000313" key="2">
    <source>
        <dbReference type="EMBL" id="KNZ54612.1"/>
    </source>
</evidence>
<feature type="transmembrane region" description="Helical" evidence="1">
    <location>
        <begin position="108"/>
        <end position="128"/>
    </location>
</feature>
<accession>A0A0L6V271</accession>
<comment type="caution">
    <text evidence="2">The sequence shown here is derived from an EMBL/GenBank/DDBJ whole genome shotgun (WGS) entry which is preliminary data.</text>
</comment>
<organism evidence="2 3">
    <name type="scientific">Puccinia sorghi</name>
    <dbReference type="NCBI Taxonomy" id="27349"/>
    <lineage>
        <taxon>Eukaryota</taxon>
        <taxon>Fungi</taxon>
        <taxon>Dikarya</taxon>
        <taxon>Basidiomycota</taxon>
        <taxon>Pucciniomycotina</taxon>
        <taxon>Pucciniomycetes</taxon>
        <taxon>Pucciniales</taxon>
        <taxon>Pucciniaceae</taxon>
        <taxon>Puccinia</taxon>
    </lineage>
</organism>
<evidence type="ECO:0000313" key="3">
    <source>
        <dbReference type="Proteomes" id="UP000037035"/>
    </source>
</evidence>
<dbReference type="AlphaFoldDB" id="A0A0L6V271"/>
<sequence length="549" mass="62819">MMQLTGNNNPLYNGWLFWFIFLLNFFCDCLFFFFFLKKTTHFFLSDKIATNKQRRSKLFGCVAELVLGATDGASCDANLILAKYISSLICKRSFLHLTDTITRKKKPVVYFSVISSVLSELKIFSHLFFIQNYFYIEFFLNHILTCLYIDYIFRLVTRNSSLSSLTLSSEVPKFNRHLFLKGGYLTLIAGPQSTACHRLLSCCSRHHISCGPSDWKRPFDALLVPMQLEQSRQSSSWDSGGGGLTRSDSDCDNRGENKWHSLAKLSSKLHLFACVDVLAQSLCSNFFLKWWFPFGGFHCRFGHKSPLFCLDVSLSNIGMGAPTPSLPPPPPQKKKKEVLYLFFIISRIRIIICYEMCPQIHFFLSCGLPVVLCGLKAHRLSFSMDQDLKLPNYFQSCICYSNLEHSSTPEYQRWILGIPWHGQVVVERLGKNHLEELTEFVLELVELLAVGDFEAGTVDIWLYDFVCGGISTGELIRLCKSSLDLEFLFFGSEGVSRTNGKFIVSPLMLRNHVILFQKWISHVILHSISFNVEKSCNFIPEMDFSCNFT</sequence>
<keyword evidence="3" id="KW-1185">Reference proteome</keyword>
<proteinExistence type="predicted"/>
<dbReference type="Proteomes" id="UP000037035">
    <property type="component" value="Unassembled WGS sequence"/>
</dbReference>
<keyword evidence="1" id="KW-0812">Transmembrane</keyword>
<dbReference type="VEuPathDB" id="FungiDB:VP01_28g3"/>
<keyword evidence="1" id="KW-0472">Membrane</keyword>
<keyword evidence="1" id="KW-1133">Transmembrane helix</keyword>